<protein>
    <submittedName>
        <fullName evidence="2">CopG family protein</fullName>
    </submittedName>
</protein>
<name>Q3SFN4_THIDA</name>
<keyword evidence="3" id="KW-1185">Reference proteome</keyword>
<dbReference type="InterPro" id="IPR010985">
    <property type="entry name" value="Ribbon_hlx_hlx"/>
</dbReference>
<evidence type="ECO:0000313" key="3">
    <source>
        <dbReference type="Proteomes" id="UP000008291"/>
    </source>
</evidence>
<dbReference type="HOGENOM" id="CLU_201221_1_0_4"/>
<organism evidence="2 3">
    <name type="scientific">Thiobacillus denitrificans (strain ATCC 25259 / T1)</name>
    <dbReference type="NCBI Taxonomy" id="292415"/>
    <lineage>
        <taxon>Bacteria</taxon>
        <taxon>Pseudomonadati</taxon>
        <taxon>Pseudomonadota</taxon>
        <taxon>Betaproteobacteria</taxon>
        <taxon>Nitrosomonadales</taxon>
        <taxon>Thiobacillaceae</taxon>
        <taxon>Thiobacillus</taxon>
    </lineage>
</organism>
<dbReference type="Pfam" id="PF19839">
    <property type="entry name" value="RHH_9"/>
    <property type="match status" value="1"/>
</dbReference>
<dbReference type="KEGG" id="tbd:Tbd_2619"/>
<sequence>MHIAPMENRTARLTLLIDPRKKQLFEEICTQQDLTSSQVVRRLIHHYILDHAGSRELPEWLASQGAKPGSAQP</sequence>
<dbReference type="STRING" id="292415.Tbd_2619"/>
<dbReference type="AlphaFoldDB" id="Q3SFN4"/>
<evidence type="ECO:0000259" key="1">
    <source>
        <dbReference type="Pfam" id="PF19839"/>
    </source>
</evidence>
<reference evidence="2 3" key="1">
    <citation type="journal article" date="2006" name="J. Bacteriol.">
        <title>The genome sequence of the obligately chemolithoautotrophic, facultatively anaerobic bacterium Thiobacillus denitrificans.</title>
        <authorList>
            <person name="Beller H.R."/>
            <person name="Chain P.S."/>
            <person name="Letain T.E."/>
            <person name="Chakicherla A."/>
            <person name="Larimer F.W."/>
            <person name="Richardson P.M."/>
            <person name="Coleman M.A."/>
            <person name="Wood A.P."/>
            <person name="Kelly D.P."/>
        </authorList>
    </citation>
    <scope>NUCLEOTIDE SEQUENCE [LARGE SCALE GENOMIC DNA]</scope>
    <source>
        <strain evidence="2 3">ATCC 25259</strain>
    </source>
</reference>
<gene>
    <name evidence="2" type="ordered locus">Tbd_2619</name>
</gene>
<evidence type="ECO:0000313" key="2">
    <source>
        <dbReference type="EMBL" id="AAZ98572.1"/>
    </source>
</evidence>
<dbReference type="eggNOG" id="COG3905">
    <property type="taxonomic scope" value="Bacteria"/>
</dbReference>
<feature type="domain" description="Ribbon-helix-helix protein RHH" evidence="1">
    <location>
        <begin position="6"/>
        <end position="66"/>
    </location>
</feature>
<dbReference type="Proteomes" id="UP000008291">
    <property type="component" value="Chromosome"/>
</dbReference>
<dbReference type="RefSeq" id="WP_011313131.1">
    <property type="nucleotide sequence ID" value="NC_007404.1"/>
</dbReference>
<dbReference type="InterPro" id="IPR045559">
    <property type="entry name" value="RHH_9"/>
</dbReference>
<dbReference type="EMBL" id="CP000116">
    <property type="protein sequence ID" value="AAZ98572.1"/>
    <property type="molecule type" value="Genomic_DNA"/>
</dbReference>
<proteinExistence type="predicted"/>
<dbReference type="SUPFAM" id="SSF47598">
    <property type="entry name" value="Ribbon-helix-helix"/>
    <property type="match status" value="1"/>
</dbReference>
<accession>Q3SFN4</accession>
<dbReference type="GO" id="GO:0006355">
    <property type="term" value="P:regulation of DNA-templated transcription"/>
    <property type="evidence" value="ECO:0007669"/>
    <property type="project" value="InterPro"/>
</dbReference>